<feature type="compositionally biased region" description="Polar residues" evidence="1">
    <location>
        <begin position="19"/>
        <end position="28"/>
    </location>
</feature>
<feature type="non-terminal residue" evidence="2">
    <location>
        <position position="1"/>
    </location>
</feature>
<dbReference type="EMBL" id="HACG01007310">
    <property type="protein sequence ID" value="CEK54175.1"/>
    <property type="molecule type" value="Transcribed_RNA"/>
</dbReference>
<evidence type="ECO:0000313" key="2">
    <source>
        <dbReference type="EMBL" id="CEK54175.1"/>
    </source>
</evidence>
<name>A0A0B6YF80_9EUPU</name>
<sequence length="74" mass="8529">HLIHGSFDDLLDGRKGKQPGNSSTYNVRSKSHENFSKFPSGHHLPDHQHPSPRNSYSKHQTYDHTTKQRNLDQP</sequence>
<dbReference type="AlphaFoldDB" id="A0A0B6YF80"/>
<reference evidence="2" key="1">
    <citation type="submission" date="2014-12" db="EMBL/GenBank/DDBJ databases">
        <title>Insight into the proteome of Arion vulgaris.</title>
        <authorList>
            <person name="Aradska J."/>
            <person name="Bulat T."/>
            <person name="Smidak R."/>
            <person name="Sarate P."/>
            <person name="Gangsoo J."/>
            <person name="Sialana F."/>
            <person name="Bilban M."/>
            <person name="Lubec G."/>
        </authorList>
    </citation>
    <scope>NUCLEOTIDE SEQUENCE</scope>
    <source>
        <tissue evidence="2">Skin</tissue>
    </source>
</reference>
<protein>
    <submittedName>
        <fullName evidence="2">Uncharacterized protein</fullName>
    </submittedName>
</protein>
<evidence type="ECO:0000256" key="1">
    <source>
        <dbReference type="SAM" id="MobiDB-lite"/>
    </source>
</evidence>
<accession>A0A0B6YF80</accession>
<organism evidence="2">
    <name type="scientific">Arion vulgaris</name>
    <dbReference type="NCBI Taxonomy" id="1028688"/>
    <lineage>
        <taxon>Eukaryota</taxon>
        <taxon>Metazoa</taxon>
        <taxon>Spiralia</taxon>
        <taxon>Lophotrochozoa</taxon>
        <taxon>Mollusca</taxon>
        <taxon>Gastropoda</taxon>
        <taxon>Heterobranchia</taxon>
        <taxon>Euthyneura</taxon>
        <taxon>Panpulmonata</taxon>
        <taxon>Eupulmonata</taxon>
        <taxon>Stylommatophora</taxon>
        <taxon>Helicina</taxon>
        <taxon>Arionoidea</taxon>
        <taxon>Arionidae</taxon>
        <taxon>Arion</taxon>
    </lineage>
</organism>
<feature type="region of interest" description="Disordered" evidence="1">
    <location>
        <begin position="1"/>
        <end position="74"/>
    </location>
</feature>
<proteinExistence type="predicted"/>
<feature type="compositionally biased region" description="Basic and acidic residues" evidence="1">
    <location>
        <begin position="60"/>
        <end position="74"/>
    </location>
</feature>
<gene>
    <name evidence="2" type="primary">ORF22130</name>
</gene>
<feature type="non-terminal residue" evidence="2">
    <location>
        <position position="74"/>
    </location>
</feature>